<proteinExistence type="inferred from homology"/>
<organism evidence="3 4">
    <name type="scientific">Xenorhabdus eapokensis</name>
    <dbReference type="NCBI Taxonomy" id="1873482"/>
    <lineage>
        <taxon>Bacteria</taxon>
        <taxon>Pseudomonadati</taxon>
        <taxon>Pseudomonadota</taxon>
        <taxon>Gammaproteobacteria</taxon>
        <taxon>Enterobacterales</taxon>
        <taxon>Morganellaceae</taxon>
        <taxon>Xenorhabdus</taxon>
    </lineage>
</organism>
<keyword evidence="2" id="KW-1277">Toxin-antitoxin system</keyword>
<evidence type="ECO:0000256" key="1">
    <source>
        <dbReference type="ARBA" id="ARBA00006226"/>
    </source>
</evidence>
<dbReference type="InterPro" id="IPR035093">
    <property type="entry name" value="RelE/ParE_toxin_dom_sf"/>
</dbReference>
<dbReference type="PANTHER" id="PTHR33755:SF7">
    <property type="entry name" value="TOXIN MODULE OF TOXIN-ANTITOXIN SYSTEM RELE_STBE FAMILY"/>
    <property type="match status" value="1"/>
</dbReference>
<dbReference type="STRING" id="1873482.Xedl_01598"/>
<gene>
    <name evidence="3" type="ORF">Xedl_01598</name>
</gene>
<name>A0A1Q5TTT3_9GAMM</name>
<comment type="caution">
    <text evidence="3">The sequence shown here is derived from an EMBL/GenBank/DDBJ whole genome shotgun (WGS) entry which is preliminary data.</text>
</comment>
<sequence length="97" mass="10990">MPRLIWSPPALADIQRLYYGFLAKKDKDTARRAIKTIRIGVKTLAHQPEAGRPADDMDPAFREWLIDFGSSGYIALYRIEGETATILAVRHQKEAGY</sequence>
<dbReference type="RefSeq" id="WP_074023281.1">
    <property type="nucleotide sequence ID" value="NZ_CAWNAG010000191.1"/>
</dbReference>
<dbReference type="OrthoDB" id="121597at2"/>
<dbReference type="InterPro" id="IPR007712">
    <property type="entry name" value="RelE/ParE_toxin"/>
</dbReference>
<dbReference type="AlphaFoldDB" id="A0A1Q5TTT3"/>
<dbReference type="PANTHER" id="PTHR33755">
    <property type="entry name" value="TOXIN PARE1-RELATED"/>
    <property type="match status" value="1"/>
</dbReference>
<dbReference type="EMBL" id="MKGQ01000008">
    <property type="protein sequence ID" value="OKP03627.1"/>
    <property type="molecule type" value="Genomic_DNA"/>
</dbReference>
<evidence type="ECO:0000313" key="3">
    <source>
        <dbReference type="EMBL" id="OKP03627.1"/>
    </source>
</evidence>
<protein>
    <submittedName>
        <fullName evidence="3">Plasmid stabilization protein</fullName>
    </submittedName>
</protein>
<evidence type="ECO:0000313" key="4">
    <source>
        <dbReference type="Proteomes" id="UP000186268"/>
    </source>
</evidence>
<dbReference type="Pfam" id="PF05016">
    <property type="entry name" value="ParE_toxin"/>
    <property type="match status" value="1"/>
</dbReference>
<dbReference type="InterPro" id="IPR051803">
    <property type="entry name" value="TA_system_RelE-like_toxin"/>
</dbReference>
<dbReference type="Gene3D" id="3.30.2310.20">
    <property type="entry name" value="RelE-like"/>
    <property type="match status" value="1"/>
</dbReference>
<dbReference type="Proteomes" id="UP000186268">
    <property type="component" value="Unassembled WGS sequence"/>
</dbReference>
<comment type="similarity">
    <text evidence="1">Belongs to the RelE toxin family.</text>
</comment>
<evidence type="ECO:0000256" key="2">
    <source>
        <dbReference type="ARBA" id="ARBA00022649"/>
    </source>
</evidence>
<keyword evidence="4" id="KW-1185">Reference proteome</keyword>
<reference evidence="3 4" key="1">
    <citation type="submission" date="2016-09" db="EMBL/GenBank/DDBJ databases">
        <title>Xenorhabdus thuongxuanensis sp. nov. and Xenorhabdus eapokensis sp. nov., isolated from Steinernema species.</title>
        <authorList>
            <person name="Kaempfer P."/>
            <person name="Tobias N.J."/>
            <person name="Phan Ke L."/>
            <person name="Bode H.B."/>
            <person name="Glaeser S.P."/>
        </authorList>
    </citation>
    <scope>NUCLEOTIDE SEQUENCE [LARGE SCALE GENOMIC DNA]</scope>
    <source>
        <strain evidence="3 4">DL20</strain>
    </source>
</reference>
<accession>A0A1Q5TTT3</accession>